<dbReference type="EMBL" id="CM041548">
    <property type="protein sequence ID" value="KAI3358115.1"/>
    <property type="molecule type" value="Genomic_DNA"/>
</dbReference>
<evidence type="ECO:0000313" key="1">
    <source>
        <dbReference type="EMBL" id="KAI3358115.1"/>
    </source>
</evidence>
<keyword evidence="2" id="KW-1185">Reference proteome</keyword>
<gene>
    <name evidence="1" type="ORF">L3Q82_002977</name>
</gene>
<dbReference type="Proteomes" id="UP000831701">
    <property type="component" value="Chromosome 18"/>
</dbReference>
<proteinExistence type="predicted"/>
<sequence>MSHPEEASGKTQDTLERLCLSRLAWERLGVPRKSWRKCLGRSGGMRRITSNLIFTAGLMMGFLSLRFLLDGNFSKGQLSHFEKDIRHEVKQGSQHAHTVQASPSANTFSITGHAETKQLTEMLPGTLNQLEADSLSSPRKQFPWQWDRRAVKEEITEEEDDAVPDLVENFDEASKNEAN</sequence>
<protein>
    <submittedName>
        <fullName evidence="1">Uncharacterized protein</fullName>
    </submittedName>
</protein>
<name>A0ACB8VR19_9TELE</name>
<comment type="caution">
    <text evidence="1">The sequence shown here is derived from an EMBL/GenBank/DDBJ whole genome shotgun (WGS) entry which is preliminary data.</text>
</comment>
<accession>A0ACB8VR19</accession>
<reference evidence="1" key="1">
    <citation type="submission" date="2022-04" db="EMBL/GenBank/DDBJ databases">
        <title>Jade perch genome.</title>
        <authorList>
            <person name="Chao B."/>
        </authorList>
    </citation>
    <scope>NUCLEOTIDE SEQUENCE</scope>
    <source>
        <strain evidence="1">CB-2022</strain>
    </source>
</reference>
<evidence type="ECO:0000313" key="2">
    <source>
        <dbReference type="Proteomes" id="UP000831701"/>
    </source>
</evidence>
<organism evidence="1 2">
    <name type="scientific">Scortum barcoo</name>
    <name type="common">barcoo grunter</name>
    <dbReference type="NCBI Taxonomy" id="214431"/>
    <lineage>
        <taxon>Eukaryota</taxon>
        <taxon>Metazoa</taxon>
        <taxon>Chordata</taxon>
        <taxon>Craniata</taxon>
        <taxon>Vertebrata</taxon>
        <taxon>Euteleostomi</taxon>
        <taxon>Actinopterygii</taxon>
        <taxon>Neopterygii</taxon>
        <taxon>Teleostei</taxon>
        <taxon>Neoteleostei</taxon>
        <taxon>Acanthomorphata</taxon>
        <taxon>Eupercaria</taxon>
        <taxon>Centrarchiformes</taxon>
        <taxon>Terapontoidei</taxon>
        <taxon>Terapontidae</taxon>
        <taxon>Scortum</taxon>
    </lineage>
</organism>